<dbReference type="InterPro" id="IPR009915">
    <property type="entry name" value="NnrU_dom"/>
</dbReference>
<evidence type="ECO:0000256" key="2">
    <source>
        <dbReference type="ARBA" id="ARBA00010631"/>
    </source>
</evidence>
<comment type="caution">
    <text evidence="8">The sequence shown here is derived from an EMBL/GenBank/DDBJ whole genome shotgun (WGS) entry which is preliminary data.</text>
</comment>
<evidence type="ECO:0000313" key="8">
    <source>
        <dbReference type="EMBL" id="GAA2470740.1"/>
    </source>
</evidence>
<dbReference type="PANTHER" id="PTHR31040">
    <property type="entry name" value="NURIM"/>
    <property type="match status" value="1"/>
</dbReference>
<dbReference type="RefSeq" id="WP_344252644.1">
    <property type="nucleotide sequence ID" value="NZ_BAAARE010000002.1"/>
</dbReference>
<proteinExistence type="inferred from homology"/>
<sequence length="259" mass="27789">MSRRIALLAVSAAAWCGFVAVIVWTMAFLAGVWLPRTVDGPARIPTGWAVAVDLALLLLFAVQHSVMARRPAKAWLRRHVPAELERTTYVLATDIVLALLLALWQPWDQAVWHVDGVAAYGLWALSAAGWALAIAATYAVDHLELFGLRQAGWGARPRPDAGAPGALQVGGLHAIVRHPLMTGMVLAFWATPRMSAPHLLFAVAATGYIAGGTTFEERDLRRTFGDAYVAYAARVPAFVPGLRVGRGGMAVAPSRRGQA</sequence>
<evidence type="ECO:0000256" key="1">
    <source>
        <dbReference type="ARBA" id="ARBA00004141"/>
    </source>
</evidence>
<keyword evidence="5 6" id="KW-0472">Membrane</keyword>
<feature type="transmembrane region" description="Helical" evidence="6">
    <location>
        <begin position="87"/>
        <end position="105"/>
    </location>
</feature>
<comment type="similarity">
    <text evidence="2">Belongs to the nurim family.</text>
</comment>
<dbReference type="Pfam" id="PF07298">
    <property type="entry name" value="NnrU"/>
    <property type="match status" value="1"/>
</dbReference>
<evidence type="ECO:0000313" key="9">
    <source>
        <dbReference type="Proteomes" id="UP001500730"/>
    </source>
</evidence>
<evidence type="ECO:0000259" key="7">
    <source>
        <dbReference type="Pfam" id="PF07298"/>
    </source>
</evidence>
<keyword evidence="9" id="KW-1185">Reference proteome</keyword>
<evidence type="ECO:0000256" key="3">
    <source>
        <dbReference type="ARBA" id="ARBA00022692"/>
    </source>
</evidence>
<comment type="subcellular location">
    <subcellularLocation>
        <location evidence="1">Membrane</location>
        <topology evidence="1">Multi-pass membrane protein</topology>
    </subcellularLocation>
</comment>
<evidence type="ECO:0000256" key="4">
    <source>
        <dbReference type="ARBA" id="ARBA00022989"/>
    </source>
</evidence>
<accession>A0ABN3KS45</accession>
<organism evidence="8 9">
    <name type="scientific">Terrabacter carboxydivorans</name>
    <dbReference type="NCBI Taxonomy" id="619730"/>
    <lineage>
        <taxon>Bacteria</taxon>
        <taxon>Bacillati</taxon>
        <taxon>Actinomycetota</taxon>
        <taxon>Actinomycetes</taxon>
        <taxon>Micrococcales</taxon>
        <taxon>Intrasporangiaceae</taxon>
        <taxon>Terrabacter</taxon>
    </lineage>
</organism>
<evidence type="ECO:0000256" key="5">
    <source>
        <dbReference type="ARBA" id="ARBA00023136"/>
    </source>
</evidence>
<dbReference type="EMBL" id="BAAARE010000002">
    <property type="protein sequence ID" value="GAA2470740.1"/>
    <property type="molecule type" value="Genomic_DNA"/>
</dbReference>
<feature type="transmembrane region" description="Helical" evidence="6">
    <location>
        <begin position="117"/>
        <end position="140"/>
    </location>
</feature>
<feature type="domain" description="NnrU" evidence="7">
    <location>
        <begin position="55"/>
        <end position="190"/>
    </location>
</feature>
<reference evidence="8 9" key="1">
    <citation type="journal article" date="2019" name="Int. J. Syst. Evol. Microbiol.">
        <title>The Global Catalogue of Microorganisms (GCM) 10K type strain sequencing project: providing services to taxonomists for standard genome sequencing and annotation.</title>
        <authorList>
            <consortium name="The Broad Institute Genomics Platform"/>
            <consortium name="The Broad Institute Genome Sequencing Center for Infectious Disease"/>
            <person name="Wu L."/>
            <person name="Ma J."/>
        </authorList>
    </citation>
    <scope>NUCLEOTIDE SEQUENCE [LARGE SCALE GENOMIC DNA]</scope>
    <source>
        <strain evidence="8 9">JCM 16259</strain>
    </source>
</reference>
<dbReference type="Gene3D" id="1.20.120.1630">
    <property type="match status" value="1"/>
</dbReference>
<dbReference type="Proteomes" id="UP001500730">
    <property type="component" value="Unassembled WGS sequence"/>
</dbReference>
<keyword evidence="3 6" id="KW-0812">Transmembrane</keyword>
<name>A0ABN3KS45_9MICO</name>
<keyword evidence="4 6" id="KW-1133">Transmembrane helix</keyword>
<dbReference type="PANTHER" id="PTHR31040:SF1">
    <property type="entry name" value="NURIM"/>
    <property type="match status" value="1"/>
</dbReference>
<gene>
    <name evidence="8" type="ORF">GCM10009858_05040</name>
</gene>
<feature type="transmembrane region" description="Helical" evidence="6">
    <location>
        <begin position="7"/>
        <end position="34"/>
    </location>
</feature>
<protein>
    <submittedName>
        <fullName evidence="8">Isoprenylcysteine carboxylmethyltransferase family protein</fullName>
    </submittedName>
</protein>
<evidence type="ECO:0000256" key="6">
    <source>
        <dbReference type="SAM" id="Phobius"/>
    </source>
</evidence>
<dbReference type="InterPro" id="IPR033580">
    <property type="entry name" value="Nurim-like"/>
</dbReference>
<feature type="transmembrane region" description="Helical" evidence="6">
    <location>
        <begin position="46"/>
        <end position="66"/>
    </location>
</feature>